<protein>
    <submittedName>
        <fullName evidence="1">NETI motif-containing protein</fullName>
    </submittedName>
</protein>
<evidence type="ECO:0000313" key="2">
    <source>
        <dbReference type="Proteomes" id="UP000831787"/>
    </source>
</evidence>
<dbReference type="EMBL" id="CP095073">
    <property type="protein sequence ID" value="UOQ44095.1"/>
    <property type="molecule type" value="Genomic_DNA"/>
</dbReference>
<proteinExistence type="predicted"/>
<dbReference type="Pfam" id="PF14044">
    <property type="entry name" value="NETI"/>
    <property type="match status" value="1"/>
</dbReference>
<evidence type="ECO:0000313" key="1">
    <source>
        <dbReference type="EMBL" id="UOQ44095.1"/>
    </source>
</evidence>
<dbReference type="InterPro" id="IPR025930">
    <property type="entry name" value="NETI"/>
</dbReference>
<dbReference type="RefSeq" id="WP_244709773.1">
    <property type="nucleotide sequence ID" value="NZ_CP095073.1"/>
</dbReference>
<sequence length="71" mass="8423">MPNKKTNKKTNKKRFEVEDNETIDQCLKRIEMEGYVPIRRTEEPVFREIDENGKKTLEPVGRTIVFQAVKQ</sequence>
<dbReference type="Proteomes" id="UP000831787">
    <property type="component" value="Chromosome"/>
</dbReference>
<organism evidence="1 2">
    <name type="scientific">Halobacillus salinarum</name>
    <dbReference type="NCBI Taxonomy" id="2932257"/>
    <lineage>
        <taxon>Bacteria</taxon>
        <taxon>Bacillati</taxon>
        <taxon>Bacillota</taxon>
        <taxon>Bacilli</taxon>
        <taxon>Bacillales</taxon>
        <taxon>Bacillaceae</taxon>
        <taxon>Halobacillus</taxon>
    </lineage>
</organism>
<gene>
    <name evidence="1" type="ORF">MUN89_19900</name>
</gene>
<keyword evidence="2" id="KW-1185">Reference proteome</keyword>
<accession>A0ABY4EHZ9</accession>
<name>A0ABY4EHZ9_9BACI</name>
<reference evidence="1 2" key="1">
    <citation type="submission" date="2022-04" db="EMBL/GenBank/DDBJ databases">
        <title>Halobacillus sp. isolated from saltern.</title>
        <authorList>
            <person name="Won M."/>
            <person name="Lee C.-M."/>
            <person name="Woen H.-Y."/>
            <person name="Kwon S.-W."/>
        </authorList>
    </citation>
    <scope>NUCLEOTIDE SEQUENCE [LARGE SCALE GENOMIC DNA]</scope>
    <source>
        <strain evidence="1 2">SSBR10-3</strain>
    </source>
</reference>